<accession>A0A645DVR7</accession>
<comment type="caution">
    <text evidence="2">The sequence shown here is derived from an EMBL/GenBank/DDBJ whole genome shotgun (WGS) entry which is preliminary data.</text>
</comment>
<protein>
    <submittedName>
        <fullName evidence="2">Uncharacterized protein</fullName>
    </submittedName>
</protein>
<feature type="transmembrane region" description="Helical" evidence="1">
    <location>
        <begin position="120"/>
        <end position="142"/>
    </location>
</feature>
<evidence type="ECO:0000256" key="1">
    <source>
        <dbReference type="SAM" id="Phobius"/>
    </source>
</evidence>
<feature type="transmembrane region" description="Helical" evidence="1">
    <location>
        <begin position="87"/>
        <end position="114"/>
    </location>
</feature>
<feature type="transmembrane region" description="Helical" evidence="1">
    <location>
        <begin position="6"/>
        <end position="21"/>
    </location>
</feature>
<feature type="transmembrane region" description="Helical" evidence="1">
    <location>
        <begin position="58"/>
        <end position="75"/>
    </location>
</feature>
<organism evidence="2">
    <name type="scientific">bioreactor metagenome</name>
    <dbReference type="NCBI Taxonomy" id="1076179"/>
    <lineage>
        <taxon>unclassified sequences</taxon>
        <taxon>metagenomes</taxon>
        <taxon>ecological metagenomes</taxon>
    </lineage>
</organism>
<reference evidence="2" key="1">
    <citation type="submission" date="2019-08" db="EMBL/GenBank/DDBJ databases">
        <authorList>
            <person name="Kucharzyk K."/>
            <person name="Murdoch R.W."/>
            <person name="Higgins S."/>
            <person name="Loffler F."/>
        </authorList>
    </citation>
    <scope>NUCLEOTIDE SEQUENCE</scope>
</reference>
<sequence length="283" mass="32599">MYGVIILFYLVTLVILALFLGKQLNRSKQNDDVILLSLMTLPLLCPFSFSLYFSTGTFSIFALLTFILGTVLFILSLENKHTIIITLLLLFSLIMHPVIFLILFPTAFVLFLFNNPNPKALVMLQIIILIVCYLVDIILLFLHSASLIITPKTLLGNLLDLFFLMPVIFLIFYVFITALKEKMQKKSIYYLSLFLFVFPIPLVFICNSFYIYLSASLGGQMILLLCFYLRSDPHIVNPLKKIQTFFSKNIPAFLLFVFYLTYLSFVLENHLGFIGDILRNNYL</sequence>
<keyword evidence="1" id="KW-1133">Transmembrane helix</keyword>
<proteinExistence type="predicted"/>
<evidence type="ECO:0000313" key="2">
    <source>
        <dbReference type="EMBL" id="MPM92442.1"/>
    </source>
</evidence>
<dbReference type="EMBL" id="VSSQ01039381">
    <property type="protein sequence ID" value="MPM92442.1"/>
    <property type="molecule type" value="Genomic_DNA"/>
</dbReference>
<feature type="transmembrane region" description="Helical" evidence="1">
    <location>
        <begin position="33"/>
        <end position="52"/>
    </location>
</feature>
<gene>
    <name evidence="2" type="ORF">SDC9_139577</name>
</gene>
<keyword evidence="1" id="KW-0472">Membrane</keyword>
<feature type="transmembrane region" description="Helical" evidence="1">
    <location>
        <begin position="250"/>
        <end position="267"/>
    </location>
</feature>
<feature type="transmembrane region" description="Helical" evidence="1">
    <location>
        <begin position="188"/>
        <end position="205"/>
    </location>
</feature>
<dbReference type="AlphaFoldDB" id="A0A645DVR7"/>
<name>A0A645DVR7_9ZZZZ</name>
<keyword evidence="1" id="KW-0812">Transmembrane</keyword>
<feature type="transmembrane region" description="Helical" evidence="1">
    <location>
        <begin position="154"/>
        <end position="176"/>
    </location>
</feature>